<dbReference type="GO" id="GO:0019265">
    <property type="term" value="P:glycine biosynthetic process, by transamination of glyoxylate"/>
    <property type="evidence" value="ECO:0007669"/>
    <property type="project" value="TreeGrafter"/>
</dbReference>
<dbReference type="InterPro" id="IPR015422">
    <property type="entry name" value="PyrdxlP-dep_Trfase_small"/>
</dbReference>
<dbReference type="PANTHER" id="PTHR21152">
    <property type="entry name" value="AMINOTRANSFERASE CLASS V"/>
    <property type="match status" value="1"/>
</dbReference>
<organism evidence="4 5">
    <name type="scientific">Marinoscillum furvescens DSM 4134</name>
    <dbReference type="NCBI Taxonomy" id="1122208"/>
    <lineage>
        <taxon>Bacteria</taxon>
        <taxon>Pseudomonadati</taxon>
        <taxon>Bacteroidota</taxon>
        <taxon>Cytophagia</taxon>
        <taxon>Cytophagales</taxon>
        <taxon>Reichenbachiellaceae</taxon>
        <taxon>Marinoscillum</taxon>
    </lineage>
</organism>
<dbReference type="AlphaFoldDB" id="A0A3D9LIA2"/>
<dbReference type="EMBL" id="QREG01000001">
    <property type="protein sequence ID" value="REE05759.1"/>
    <property type="molecule type" value="Genomic_DNA"/>
</dbReference>
<keyword evidence="4" id="KW-0808">Transferase</keyword>
<evidence type="ECO:0000256" key="2">
    <source>
        <dbReference type="ARBA" id="ARBA00022898"/>
    </source>
</evidence>
<dbReference type="Pfam" id="PF00266">
    <property type="entry name" value="Aminotran_5"/>
    <property type="match status" value="1"/>
</dbReference>
<dbReference type="GO" id="GO:0004760">
    <property type="term" value="F:L-serine-pyruvate transaminase activity"/>
    <property type="evidence" value="ECO:0007669"/>
    <property type="project" value="TreeGrafter"/>
</dbReference>
<dbReference type="PANTHER" id="PTHR21152:SF40">
    <property type="entry name" value="ALANINE--GLYOXYLATE AMINOTRANSFERASE"/>
    <property type="match status" value="1"/>
</dbReference>
<dbReference type="OrthoDB" id="975012at2"/>
<dbReference type="Gene3D" id="3.40.640.10">
    <property type="entry name" value="Type I PLP-dependent aspartate aminotransferase-like (Major domain)"/>
    <property type="match status" value="1"/>
</dbReference>
<dbReference type="GO" id="GO:0008453">
    <property type="term" value="F:alanine-glyoxylate transaminase activity"/>
    <property type="evidence" value="ECO:0007669"/>
    <property type="project" value="TreeGrafter"/>
</dbReference>
<keyword evidence="4" id="KW-0032">Aminotransferase</keyword>
<comment type="caution">
    <text evidence="4">The sequence shown here is derived from an EMBL/GenBank/DDBJ whole genome shotgun (WGS) entry which is preliminary data.</text>
</comment>
<reference evidence="4 5" key="1">
    <citation type="submission" date="2018-07" db="EMBL/GenBank/DDBJ databases">
        <title>Genomic Encyclopedia of Type Strains, Phase IV (KMG-IV): sequencing the most valuable type-strain genomes for metagenomic binning, comparative biology and taxonomic classification.</title>
        <authorList>
            <person name="Goeker M."/>
        </authorList>
    </citation>
    <scope>NUCLEOTIDE SEQUENCE [LARGE SCALE GENOMIC DNA]</scope>
    <source>
        <strain evidence="4 5">DSM 4134</strain>
    </source>
</reference>
<dbReference type="Gene3D" id="3.90.1150.10">
    <property type="entry name" value="Aspartate Aminotransferase, domain 1"/>
    <property type="match status" value="1"/>
</dbReference>
<name>A0A3D9LIA2_MARFU</name>
<dbReference type="InterPro" id="IPR000192">
    <property type="entry name" value="Aminotrans_V_dom"/>
</dbReference>
<gene>
    <name evidence="4" type="ORF">C7460_101278</name>
</gene>
<evidence type="ECO:0000313" key="4">
    <source>
        <dbReference type="EMBL" id="REE05759.1"/>
    </source>
</evidence>
<dbReference type="InterPro" id="IPR015421">
    <property type="entry name" value="PyrdxlP-dep_Trfase_major"/>
</dbReference>
<dbReference type="InterPro" id="IPR015424">
    <property type="entry name" value="PyrdxlP-dep_Trfase"/>
</dbReference>
<dbReference type="Proteomes" id="UP000256779">
    <property type="component" value="Unassembled WGS sequence"/>
</dbReference>
<evidence type="ECO:0000259" key="3">
    <source>
        <dbReference type="Pfam" id="PF00266"/>
    </source>
</evidence>
<proteinExistence type="predicted"/>
<keyword evidence="2" id="KW-0663">Pyridoxal phosphate</keyword>
<keyword evidence="5" id="KW-1185">Reference proteome</keyword>
<feature type="domain" description="Aminotransferase class V" evidence="3">
    <location>
        <begin position="10"/>
        <end position="316"/>
    </location>
</feature>
<protein>
    <submittedName>
        <fullName evidence="4">Phosphoserine aminotransferase</fullName>
    </submittedName>
</protein>
<dbReference type="SUPFAM" id="SSF53383">
    <property type="entry name" value="PLP-dependent transferases"/>
    <property type="match status" value="1"/>
</dbReference>
<evidence type="ECO:0000256" key="1">
    <source>
        <dbReference type="ARBA" id="ARBA00001933"/>
    </source>
</evidence>
<evidence type="ECO:0000313" key="5">
    <source>
        <dbReference type="Proteomes" id="UP000256779"/>
    </source>
</evidence>
<sequence>MKMANFYPGPSRVYSHITEYIYEAYMDGVMSANHRSELFMDLMVKTKSTLSEKLCIPEGYELVFTSSATECWEIIAQSLTQKGSQHFYNGSFGEKWASYSSALVPTTNVHFGINEVLPTGDVSEDVDVLCVTHNETSNATIVRQESLQMLREENLGKLIAVDATSSLGGVKLDFTLADVWYASVQKCLGLPAGMGVMILSPKAQEVAYNIGEGNRYNSLVRILDNAKKHQTVYTPNVLSIYLLMRTQKASKGIDYIAEKLSRRLVQYEELISSKAGVSHLVENEAVRSSTVLALKVDDPEVLKSQAEEYGIILGNGYGPWKPSTIRIANFPAIKSREVEKLIGFLDKHL</sequence>
<comment type="cofactor">
    <cofactor evidence="1">
        <name>pyridoxal 5'-phosphate</name>
        <dbReference type="ChEBI" id="CHEBI:597326"/>
    </cofactor>
</comment>
<accession>A0A3D9LIA2</accession>